<dbReference type="AlphaFoldDB" id="A0A9R0JMI2"/>
<reference evidence="2" key="1">
    <citation type="journal article" date="2021" name="Nat. Commun.">
        <title>Genomic analyses provide insights into spinach domestication and the genetic basis of agronomic traits.</title>
        <authorList>
            <person name="Cai X."/>
            <person name="Sun X."/>
            <person name="Xu C."/>
            <person name="Sun H."/>
            <person name="Wang X."/>
            <person name="Ge C."/>
            <person name="Zhang Z."/>
            <person name="Wang Q."/>
            <person name="Fei Z."/>
            <person name="Jiao C."/>
            <person name="Wang Q."/>
        </authorList>
    </citation>
    <scope>NUCLEOTIDE SEQUENCE [LARGE SCALE GENOMIC DNA]</scope>
    <source>
        <strain evidence="2">cv. Varoflay</strain>
    </source>
</reference>
<dbReference type="Proteomes" id="UP000813463">
    <property type="component" value="Chromosome 5"/>
</dbReference>
<dbReference type="PANTHER" id="PTHR31900">
    <property type="entry name" value="F-BOX/RNI SUPERFAMILY PROTEIN-RELATED"/>
    <property type="match status" value="1"/>
</dbReference>
<dbReference type="KEGG" id="soe:110780038"/>
<evidence type="ECO:0000313" key="2">
    <source>
        <dbReference type="Proteomes" id="UP000813463"/>
    </source>
</evidence>
<dbReference type="SUPFAM" id="SSF52047">
    <property type="entry name" value="RNI-like"/>
    <property type="match status" value="1"/>
</dbReference>
<keyword evidence="2" id="KW-1185">Reference proteome</keyword>
<protein>
    <submittedName>
        <fullName evidence="3">F-box/FBD/LRR-repeat protein At1g13570 isoform X1</fullName>
    </submittedName>
</protein>
<dbReference type="PANTHER" id="PTHR31900:SF27">
    <property type="entry name" value="FBD DOMAIN-CONTAINING PROTEIN"/>
    <property type="match status" value="1"/>
</dbReference>
<feature type="domain" description="F-box/LRR-repeat protein 15/At3g58940/PEG3-like LRR" evidence="1">
    <location>
        <begin position="25"/>
        <end position="248"/>
    </location>
</feature>
<sequence>MQHKGPISKFSLHIPSRIDHDPDITQWLMFLSMNCINELYIDNWKLKSILKLPNQLFSCDQLTKLTLDLCMLNPPPLFSGFQKLIFIHLNNVSYPSNEAFRRFVASCPVLEELSIHDDYVSHQLPCLVINAPKLKYLSISRTFQSVCLNGSESLLSVSIFLAKLVQNPNKTKTQELIQFLASACKLEYLCFTRYFIKMLVAGGVSTILPVTTFTHVTNLRLTALHSWKELSCVVAIIRSCPNVQKLHISVNISETSSDVAENSLMSCNLPDKIFATPLH</sequence>
<dbReference type="InterPro" id="IPR055411">
    <property type="entry name" value="LRR_FXL15/At3g58940/PEG3-like"/>
</dbReference>
<proteinExistence type="predicted"/>
<dbReference type="InterPro" id="IPR050232">
    <property type="entry name" value="FBL13/AtMIF1-like"/>
</dbReference>
<dbReference type="InterPro" id="IPR032675">
    <property type="entry name" value="LRR_dom_sf"/>
</dbReference>
<name>A0A9R0JMI2_SPIOL</name>
<evidence type="ECO:0000259" key="1">
    <source>
        <dbReference type="Pfam" id="PF24758"/>
    </source>
</evidence>
<dbReference type="Pfam" id="PF24758">
    <property type="entry name" value="LRR_At5g56370"/>
    <property type="match status" value="1"/>
</dbReference>
<dbReference type="GeneID" id="110780038"/>
<accession>A0A9R0JMI2</accession>
<dbReference type="Gene3D" id="3.80.10.10">
    <property type="entry name" value="Ribonuclease Inhibitor"/>
    <property type="match status" value="1"/>
</dbReference>
<organism evidence="2 3">
    <name type="scientific">Spinacia oleracea</name>
    <name type="common">Spinach</name>
    <dbReference type="NCBI Taxonomy" id="3562"/>
    <lineage>
        <taxon>Eukaryota</taxon>
        <taxon>Viridiplantae</taxon>
        <taxon>Streptophyta</taxon>
        <taxon>Embryophyta</taxon>
        <taxon>Tracheophyta</taxon>
        <taxon>Spermatophyta</taxon>
        <taxon>Magnoliopsida</taxon>
        <taxon>eudicotyledons</taxon>
        <taxon>Gunneridae</taxon>
        <taxon>Pentapetalae</taxon>
        <taxon>Caryophyllales</taxon>
        <taxon>Chenopodiaceae</taxon>
        <taxon>Chenopodioideae</taxon>
        <taxon>Anserineae</taxon>
        <taxon>Spinacia</taxon>
    </lineage>
</organism>
<reference evidence="3" key="2">
    <citation type="submission" date="2025-08" db="UniProtKB">
        <authorList>
            <consortium name="RefSeq"/>
        </authorList>
    </citation>
    <scope>IDENTIFICATION</scope>
    <source>
        <tissue evidence="3">Leaf</tissue>
    </source>
</reference>
<evidence type="ECO:0000313" key="3">
    <source>
        <dbReference type="RefSeq" id="XP_021840159.2"/>
    </source>
</evidence>
<dbReference type="RefSeq" id="XP_021840159.2">
    <property type="nucleotide sequence ID" value="XM_021984467.2"/>
</dbReference>
<gene>
    <name evidence="3" type="primary">LOC110780038</name>
</gene>